<comment type="caution">
    <text evidence="2">The sequence shown here is derived from an EMBL/GenBank/DDBJ whole genome shotgun (WGS) entry which is preliminary data.</text>
</comment>
<reference evidence="2" key="1">
    <citation type="submission" date="2021-01" db="EMBL/GenBank/DDBJ databases">
        <authorList>
            <person name="Zahm M."/>
            <person name="Roques C."/>
            <person name="Cabau C."/>
            <person name="Klopp C."/>
            <person name="Donnadieu C."/>
            <person name="Jouanno E."/>
            <person name="Lampietro C."/>
            <person name="Louis A."/>
            <person name="Herpin A."/>
            <person name="Echchiki A."/>
            <person name="Berthelot C."/>
            <person name="Parey E."/>
            <person name="Roest-Crollius H."/>
            <person name="Braasch I."/>
            <person name="Postlethwait J."/>
            <person name="Bobe J."/>
            <person name="Montfort J."/>
            <person name="Bouchez O."/>
            <person name="Begum T."/>
            <person name="Mejri S."/>
            <person name="Adams A."/>
            <person name="Chen W.-J."/>
            <person name="Guiguen Y."/>
        </authorList>
    </citation>
    <scope>NUCLEOTIDE SEQUENCE</scope>
    <source>
        <tissue evidence="2">Blood</tissue>
    </source>
</reference>
<proteinExistence type="predicted"/>
<evidence type="ECO:0008006" key="4">
    <source>
        <dbReference type="Google" id="ProtNLM"/>
    </source>
</evidence>
<dbReference type="InterPro" id="IPR024152">
    <property type="entry name" value="Inh_kappa-B_kinase-int"/>
</dbReference>
<gene>
    <name evidence="2" type="ORF">AGOR_G00181660</name>
</gene>
<dbReference type="PANTHER" id="PTHR21734">
    <property type="entry name" value="INHIBITOR OF NUCLEAR FACTOR KAPPA-B KINASE-INTERACTING PROTEIN"/>
    <property type="match status" value="1"/>
</dbReference>
<name>A0A8T3CS37_9TELE</name>
<evidence type="ECO:0000256" key="1">
    <source>
        <dbReference type="SAM" id="Coils"/>
    </source>
</evidence>
<evidence type="ECO:0000313" key="2">
    <source>
        <dbReference type="EMBL" id="KAI1888109.1"/>
    </source>
</evidence>
<feature type="coiled-coil region" evidence="1">
    <location>
        <begin position="43"/>
        <end position="112"/>
    </location>
</feature>
<evidence type="ECO:0000313" key="3">
    <source>
        <dbReference type="Proteomes" id="UP000829720"/>
    </source>
</evidence>
<keyword evidence="1" id="KW-0175">Coiled coil</keyword>
<keyword evidence="3" id="KW-1185">Reference proteome</keyword>
<dbReference type="Gene3D" id="1.10.287.1490">
    <property type="match status" value="1"/>
</dbReference>
<sequence length="264" mass="29173">MLFRSVQTLLEKLEGQSVLSHVESLEHDVAQLKEWASGLTAKREKLQESLSGLSEAVKAIEGRTAAITHDVSAKVASVRTDVRRMAGLESEVEALLASEQELEEKVALAERAMVKRIGDVLASSIDRVSALRSSTERNGQSIEKLRRQLAELSASDNELASRILALESGRARLLKTVTFASDLKPKVSTIKKDFAMLDPQVSDLTLRIGRLAEDLMRREEEIALLRETFANLTAVQGDLQLVQQQLTQVPNMSEMFSHTNQPGE</sequence>
<organism evidence="2 3">
    <name type="scientific">Albula goreensis</name>
    <dbReference type="NCBI Taxonomy" id="1534307"/>
    <lineage>
        <taxon>Eukaryota</taxon>
        <taxon>Metazoa</taxon>
        <taxon>Chordata</taxon>
        <taxon>Craniata</taxon>
        <taxon>Vertebrata</taxon>
        <taxon>Euteleostomi</taxon>
        <taxon>Actinopterygii</taxon>
        <taxon>Neopterygii</taxon>
        <taxon>Teleostei</taxon>
        <taxon>Albuliformes</taxon>
        <taxon>Albulidae</taxon>
        <taxon>Albula</taxon>
    </lineage>
</organism>
<dbReference type="AlphaFoldDB" id="A0A8T3CS37"/>
<dbReference type="Proteomes" id="UP000829720">
    <property type="component" value="Unassembled WGS sequence"/>
</dbReference>
<accession>A0A8T3CS37</accession>
<dbReference type="PANTHER" id="PTHR21734:SF10">
    <property type="entry name" value="INHIBITOR OF NUCLEAR FACTOR KAPPA-B KINASE-INTERACTING PROTEIN"/>
    <property type="match status" value="1"/>
</dbReference>
<dbReference type="EMBL" id="JAERUA010000017">
    <property type="protein sequence ID" value="KAI1888109.1"/>
    <property type="molecule type" value="Genomic_DNA"/>
</dbReference>
<dbReference type="OrthoDB" id="9907187at2759"/>
<protein>
    <recommendedName>
        <fullName evidence="4">Inhibitor of nuclear factor kappa-B kinase-interacting protein</fullName>
    </recommendedName>
</protein>